<dbReference type="PROSITE" id="PS51419">
    <property type="entry name" value="RAB"/>
    <property type="match status" value="1"/>
</dbReference>
<dbReference type="Gene3D" id="3.40.50.300">
    <property type="entry name" value="P-loop containing nucleotide triphosphate hydrolases"/>
    <property type="match status" value="1"/>
</dbReference>
<accession>A0AA38LZJ5</accession>
<gene>
    <name evidence="6" type="ORF">Zmor_004108</name>
</gene>
<dbReference type="NCBIfam" id="TIGR00231">
    <property type="entry name" value="small_GTP"/>
    <property type="match status" value="1"/>
</dbReference>
<keyword evidence="3" id="KW-0342">GTP-binding</keyword>
<organism evidence="6 7">
    <name type="scientific">Zophobas morio</name>
    <dbReference type="NCBI Taxonomy" id="2755281"/>
    <lineage>
        <taxon>Eukaryota</taxon>
        <taxon>Metazoa</taxon>
        <taxon>Ecdysozoa</taxon>
        <taxon>Arthropoda</taxon>
        <taxon>Hexapoda</taxon>
        <taxon>Insecta</taxon>
        <taxon>Pterygota</taxon>
        <taxon>Neoptera</taxon>
        <taxon>Endopterygota</taxon>
        <taxon>Coleoptera</taxon>
        <taxon>Polyphaga</taxon>
        <taxon>Cucujiformia</taxon>
        <taxon>Tenebrionidae</taxon>
        <taxon>Zophobas</taxon>
    </lineage>
</organism>
<keyword evidence="4" id="KW-0449">Lipoprotein</keyword>
<dbReference type="SMART" id="SM00174">
    <property type="entry name" value="RHO"/>
    <property type="match status" value="1"/>
</dbReference>
<dbReference type="GO" id="GO:0003924">
    <property type="term" value="F:GTPase activity"/>
    <property type="evidence" value="ECO:0007669"/>
    <property type="project" value="InterPro"/>
</dbReference>
<keyword evidence="7" id="KW-1185">Reference proteome</keyword>
<dbReference type="PROSITE" id="PS51421">
    <property type="entry name" value="RAS"/>
    <property type="match status" value="1"/>
</dbReference>
<evidence type="ECO:0000256" key="2">
    <source>
        <dbReference type="ARBA" id="ARBA00022741"/>
    </source>
</evidence>
<dbReference type="Proteomes" id="UP001168821">
    <property type="component" value="Unassembled WGS sequence"/>
</dbReference>
<dbReference type="InterPro" id="IPR027417">
    <property type="entry name" value="P-loop_NTPase"/>
</dbReference>
<dbReference type="GO" id="GO:0012505">
    <property type="term" value="C:endomembrane system"/>
    <property type="evidence" value="ECO:0007669"/>
    <property type="project" value="UniProtKB-SubCell"/>
</dbReference>
<evidence type="ECO:0000313" key="7">
    <source>
        <dbReference type="Proteomes" id="UP001168821"/>
    </source>
</evidence>
<evidence type="ECO:0000313" key="6">
    <source>
        <dbReference type="EMBL" id="KAJ3626950.1"/>
    </source>
</evidence>
<evidence type="ECO:0000256" key="5">
    <source>
        <dbReference type="ARBA" id="ARBA00046278"/>
    </source>
</evidence>
<dbReference type="SMART" id="SM00175">
    <property type="entry name" value="RAB"/>
    <property type="match status" value="1"/>
</dbReference>
<dbReference type="FunFam" id="3.40.50.300:FF:001423">
    <property type="entry name" value="Ras family GTPase"/>
    <property type="match status" value="1"/>
</dbReference>
<dbReference type="SMART" id="SM00173">
    <property type="entry name" value="RAS"/>
    <property type="match status" value="1"/>
</dbReference>
<evidence type="ECO:0000256" key="3">
    <source>
        <dbReference type="ARBA" id="ARBA00023134"/>
    </source>
</evidence>
<keyword evidence="2" id="KW-0547">Nucleotide-binding</keyword>
<evidence type="ECO:0000256" key="1">
    <source>
        <dbReference type="ARBA" id="ARBA00022481"/>
    </source>
</evidence>
<dbReference type="GO" id="GO:0016020">
    <property type="term" value="C:membrane"/>
    <property type="evidence" value="ECO:0007669"/>
    <property type="project" value="InterPro"/>
</dbReference>
<dbReference type="AlphaFoldDB" id="A0AA38LZJ5"/>
<dbReference type="EMBL" id="JALNTZ010001228">
    <property type="protein sequence ID" value="KAJ3626950.1"/>
    <property type="molecule type" value="Genomic_DNA"/>
</dbReference>
<dbReference type="CDD" id="cd00876">
    <property type="entry name" value="Ras"/>
    <property type="match status" value="1"/>
</dbReference>
<dbReference type="PRINTS" id="PR00449">
    <property type="entry name" value="RASTRNSFRMNG"/>
</dbReference>
<dbReference type="SUPFAM" id="SSF52540">
    <property type="entry name" value="P-loop containing nucleoside triphosphate hydrolases"/>
    <property type="match status" value="1"/>
</dbReference>
<dbReference type="InterPro" id="IPR001806">
    <property type="entry name" value="Small_GTPase"/>
</dbReference>
<comment type="caution">
    <text evidence="6">The sequence shown here is derived from an EMBL/GenBank/DDBJ whole genome shotgun (WGS) entry which is preliminary data.</text>
</comment>
<dbReference type="Pfam" id="PF00071">
    <property type="entry name" value="Ras"/>
    <property type="match status" value="1"/>
</dbReference>
<dbReference type="InterPro" id="IPR020849">
    <property type="entry name" value="Small_GTPase_Ras-type"/>
</dbReference>
<protein>
    <submittedName>
        <fullName evidence="6">Uncharacterized protein</fullName>
    </submittedName>
</protein>
<dbReference type="GO" id="GO:0007165">
    <property type="term" value="P:signal transduction"/>
    <property type="evidence" value="ECO:0007669"/>
    <property type="project" value="InterPro"/>
</dbReference>
<name>A0AA38LZJ5_9CUCU</name>
<keyword evidence="1" id="KW-0488">Methylation</keyword>
<proteinExistence type="predicted"/>
<dbReference type="GO" id="GO:0005525">
    <property type="term" value="F:GTP binding"/>
    <property type="evidence" value="ECO:0007669"/>
    <property type="project" value="UniProtKB-KW"/>
</dbReference>
<reference evidence="6" key="1">
    <citation type="journal article" date="2023" name="G3 (Bethesda)">
        <title>Whole genome assemblies of Zophobas morio and Tenebrio molitor.</title>
        <authorList>
            <person name="Kaur S."/>
            <person name="Stinson S.A."/>
            <person name="diCenzo G.C."/>
        </authorList>
    </citation>
    <scope>NUCLEOTIDE SEQUENCE</scope>
    <source>
        <strain evidence="6">QUZm001</strain>
    </source>
</reference>
<evidence type="ECO:0000256" key="4">
    <source>
        <dbReference type="ARBA" id="ARBA00023288"/>
    </source>
</evidence>
<sequence length="175" mass="19537">MLGAGGVGKTSITVQFTQSTFQTVYDPTILETYHKRIVVDGVPVAIDVVDTAGQEEYTLLSDHTIRGGDAYVVVFSITDADSLEEAKSIINQVKRIKEFESFPCIMAANKADLQHERELTNEEILNSLRDLDVGYLETSAKNRLNIEECFCELTRQARRAPKKIEKVPSHCCVLL</sequence>
<comment type="subcellular location">
    <subcellularLocation>
        <location evidence="5">Endomembrane system</location>
        <topology evidence="5">Lipid-anchor</topology>
        <orientation evidence="5">Cytoplasmic side</orientation>
    </subcellularLocation>
</comment>
<dbReference type="InterPro" id="IPR005225">
    <property type="entry name" value="Small_GTP-bd"/>
</dbReference>
<dbReference type="PANTHER" id="PTHR24070">
    <property type="entry name" value="RAS, DI-RAS, AND RHEB FAMILY MEMBERS OF SMALL GTPASE SUPERFAMILY"/>
    <property type="match status" value="1"/>
</dbReference>